<dbReference type="InterPro" id="IPR019002">
    <property type="entry name" value="Ribosome_biogenesis_Nop16"/>
</dbReference>
<dbReference type="OrthoDB" id="285729at2759"/>
<evidence type="ECO:0000256" key="6">
    <source>
        <dbReference type="SAM" id="MobiDB-lite"/>
    </source>
</evidence>
<sequence>MANPRQRRKARSSSHRPISHSRHAKKNLKKTPPICGPKILQEAWDKQKTVRQNYAKLGLVVTLDPSAHGGVENPLGVASSNRLSRPGISLRSSSTGPPTKVDMPAGFGRIIRDQAGIVVGYDLNEPQIKKGEEGFREIDPGGQMDEDLRRKWTADFSLNTAPHIGQVNDKLVKDLEQASASTTGSTTLAIPLSGIGSRHTSLGEMKYLQPLARKYGDNVHLMARDLKLNPEQRTVGQLRRALLKSGLVI</sequence>
<evidence type="ECO:0000256" key="1">
    <source>
        <dbReference type="ARBA" id="ARBA00002889"/>
    </source>
</evidence>
<dbReference type="GO" id="GO:0005730">
    <property type="term" value="C:nucleolus"/>
    <property type="evidence" value="ECO:0007669"/>
    <property type="project" value="UniProtKB-SubCell"/>
</dbReference>
<reference evidence="7" key="1">
    <citation type="submission" date="2020-11" db="EMBL/GenBank/DDBJ databases">
        <authorList>
            <consortium name="DOE Joint Genome Institute"/>
            <person name="Ahrendt S."/>
            <person name="Riley R."/>
            <person name="Andreopoulos W."/>
            <person name="LaButti K."/>
            <person name="Pangilinan J."/>
            <person name="Ruiz-duenas F.J."/>
            <person name="Barrasa J.M."/>
            <person name="Sanchez-Garcia M."/>
            <person name="Camarero S."/>
            <person name="Miyauchi S."/>
            <person name="Serrano A."/>
            <person name="Linde D."/>
            <person name="Babiker R."/>
            <person name="Drula E."/>
            <person name="Ayuso-Fernandez I."/>
            <person name="Pacheco R."/>
            <person name="Padilla G."/>
            <person name="Ferreira P."/>
            <person name="Barriuso J."/>
            <person name="Kellner H."/>
            <person name="Castanera R."/>
            <person name="Alfaro M."/>
            <person name="Ramirez L."/>
            <person name="Pisabarro A.G."/>
            <person name="Kuo A."/>
            <person name="Tritt A."/>
            <person name="Lipzen A."/>
            <person name="He G."/>
            <person name="Yan M."/>
            <person name="Ng V."/>
            <person name="Cullen D."/>
            <person name="Martin F."/>
            <person name="Rosso M.-N."/>
            <person name="Henrissat B."/>
            <person name="Hibbett D."/>
            <person name="Martinez A.T."/>
            <person name="Grigoriev I.V."/>
        </authorList>
    </citation>
    <scope>NUCLEOTIDE SEQUENCE</scope>
    <source>
        <strain evidence="7">AH 44721</strain>
    </source>
</reference>
<accession>A0A9P5TQT9</accession>
<dbReference type="EMBL" id="JADNYJ010000020">
    <property type="protein sequence ID" value="KAF8905978.1"/>
    <property type="molecule type" value="Genomic_DNA"/>
</dbReference>
<protein>
    <recommendedName>
        <fullName evidence="4">Nucleolar protein 16</fullName>
    </recommendedName>
</protein>
<dbReference type="AlphaFoldDB" id="A0A9P5TQT9"/>
<comment type="function">
    <text evidence="1">Involved in the biogenesis of the 60S ribosomal subunit.</text>
</comment>
<evidence type="ECO:0000256" key="4">
    <source>
        <dbReference type="ARBA" id="ARBA00015522"/>
    </source>
</evidence>
<feature type="compositionally biased region" description="Basic residues" evidence="6">
    <location>
        <begin position="1"/>
        <end position="29"/>
    </location>
</feature>
<dbReference type="Proteomes" id="UP000724874">
    <property type="component" value="Unassembled WGS sequence"/>
</dbReference>
<feature type="region of interest" description="Disordered" evidence="6">
    <location>
        <begin position="72"/>
        <end position="101"/>
    </location>
</feature>
<feature type="region of interest" description="Disordered" evidence="6">
    <location>
        <begin position="1"/>
        <end position="34"/>
    </location>
</feature>
<keyword evidence="8" id="KW-1185">Reference proteome</keyword>
<gene>
    <name evidence="7" type="ORF">CPB84DRAFT_1770709</name>
</gene>
<comment type="caution">
    <text evidence="7">The sequence shown here is derived from an EMBL/GenBank/DDBJ whole genome shotgun (WGS) entry which is preliminary data.</text>
</comment>
<proteinExistence type="inferred from homology"/>
<comment type="subcellular location">
    <subcellularLocation>
        <location evidence="2">Nucleus</location>
        <location evidence="2">Nucleolus</location>
    </subcellularLocation>
</comment>
<keyword evidence="5" id="KW-0539">Nucleus</keyword>
<organism evidence="7 8">
    <name type="scientific">Gymnopilus junonius</name>
    <name type="common">Spectacular rustgill mushroom</name>
    <name type="synonym">Gymnopilus spectabilis subsp. junonius</name>
    <dbReference type="NCBI Taxonomy" id="109634"/>
    <lineage>
        <taxon>Eukaryota</taxon>
        <taxon>Fungi</taxon>
        <taxon>Dikarya</taxon>
        <taxon>Basidiomycota</taxon>
        <taxon>Agaricomycotina</taxon>
        <taxon>Agaricomycetes</taxon>
        <taxon>Agaricomycetidae</taxon>
        <taxon>Agaricales</taxon>
        <taxon>Agaricineae</taxon>
        <taxon>Hymenogastraceae</taxon>
        <taxon>Gymnopilus</taxon>
    </lineage>
</organism>
<dbReference type="Pfam" id="PF09420">
    <property type="entry name" value="Nop16"/>
    <property type="match status" value="1"/>
</dbReference>
<evidence type="ECO:0000313" key="8">
    <source>
        <dbReference type="Proteomes" id="UP000724874"/>
    </source>
</evidence>
<comment type="similarity">
    <text evidence="3">Belongs to the NOP16 family.</text>
</comment>
<dbReference type="PANTHER" id="PTHR13243">
    <property type="entry name" value="HSPC111 PROTEIN-RELATED"/>
    <property type="match status" value="1"/>
</dbReference>
<evidence type="ECO:0000313" key="7">
    <source>
        <dbReference type="EMBL" id="KAF8905978.1"/>
    </source>
</evidence>
<evidence type="ECO:0000256" key="3">
    <source>
        <dbReference type="ARBA" id="ARBA00008479"/>
    </source>
</evidence>
<dbReference type="GO" id="GO:0042273">
    <property type="term" value="P:ribosomal large subunit biogenesis"/>
    <property type="evidence" value="ECO:0007669"/>
    <property type="project" value="TreeGrafter"/>
</dbReference>
<dbReference type="PANTHER" id="PTHR13243:SF1">
    <property type="entry name" value="NUCLEOLAR PROTEIN 16"/>
    <property type="match status" value="1"/>
</dbReference>
<name>A0A9P5TQT9_GYMJU</name>
<evidence type="ECO:0000256" key="5">
    <source>
        <dbReference type="ARBA" id="ARBA00023242"/>
    </source>
</evidence>
<evidence type="ECO:0000256" key="2">
    <source>
        <dbReference type="ARBA" id="ARBA00004604"/>
    </source>
</evidence>